<gene>
    <name evidence="1" type="ORF">AVDCRST_MAG08-4278</name>
</gene>
<proteinExistence type="predicted"/>
<reference evidence="1" key="1">
    <citation type="submission" date="2020-02" db="EMBL/GenBank/DDBJ databases">
        <authorList>
            <person name="Meier V. D."/>
        </authorList>
    </citation>
    <scope>NUCLEOTIDE SEQUENCE</scope>
    <source>
        <strain evidence="1">AVDCRST_MAG08</strain>
    </source>
</reference>
<protein>
    <recommendedName>
        <fullName evidence="2">Cadherin domain-containing protein</fullName>
    </recommendedName>
</protein>
<accession>A0A6J4JT40</accession>
<sequence>MPVVRYKGVVPAGIAEGSGPADWIANLHLEGDLSRLAAIETAGPAAAFFSATWDAALGIATLRPDASLDYEGFSAAGTLPEVEIALRFVFNDGTRQENGPSFRVAVLDRDDTPPAGLAFASGGDVAAGEIGAVIGTLSVSDPDSAGPFHVSFTAEDDWRFEVVDGVLKLRDGITLGWDDMPVRPILVEVSDGTQSAAFLLEVAVTEPAVPAYTPPLLAVGETRTDVTLVGPREALTMRPVEEAVVLAPDPAGVRQVVIDGAGEVWLGPVDRLRFADGWLGPAAEGPAAQAAAMHRAILGEDADGAALAPIVASLRAGAGWVEVAEDLLDSAPALAVLDDVDFVSELIRAALGTGPGAESLSMHTARLAGGVSRAQLAADIALSPAALARLAETAPEGHWVAEPFDQASGLPIRPTLDETTTPAIAADAPGWFM</sequence>
<evidence type="ECO:0000313" key="1">
    <source>
        <dbReference type="EMBL" id="CAA9286822.1"/>
    </source>
</evidence>
<dbReference type="AlphaFoldDB" id="A0A6J4JT40"/>
<organism evidence="1">
    <name type="scientific">uncultured Acetobacteraceae bacterium</name>
    <dbReference type="NCBI Taxonomy" id="169975"/>
    <lineage>
        <taxon>Bacteria</taxon>
        <taxon>Pseudomonadati</taxon>
        <taxon>Pseudomonadota</taxon>
        <taxon>Alphaproteobacteria</taxon>
        <taxon>Acetobacterales</taxon>
        <taxon>Acetobacteraceae</taxon>
        <taxon>environmental samples</taxon>
    </lineage>
</organism>
<name>A0A6J4JT40_9PROT</name>
<dbReference type="EMBL" id="CADCTG010000340">
    <property type="protein sequence ID" value="CAA9286822.1"/>
    <property type="molecule type" value="Genomic_DNA"/>
</dbReference>
<evidence type="ECO:0008006" key="2">
    <source>
        <dbReference type="Google" id="ProtNLM"/>
    </source>
</evidence>